<keyword evidence="11" id="KW-1185">Reference proteome</keyword>
<dbReference type="PROSITE" id="PS50808">
    <property type="entry name" value="ZF_BED"/>
    <property type="match status" value="1"/>
</dbReference>
<evidence type="ECO:0000259" key="6">
    <source>
        <dbReference type="PROSITE" id="PS50808"/>
    </source>
</evidence>
<dbReference type="EMBL" id="RCMK01000503">
    <property type="protein sequence ID" value="KAG2924930.1"/>
    <property type="molecule type" value="Genomic_DNA"/>
</dbReference>
<evidence type="ECO:0000313" key="7">
    <source>
        <dbReference type="EMBL" id="KAG2861887.1"/>
    </source>
</evidence>
<dbReference type="GO" id="GO:0008270">
    <property type="term" value="F:zinc ion binding"/>
    <property type="evidence" value="ECO:0007669"/>
    <property type="project" value="UniProtKB-KW"/>
</dbReference>
<proteinExistence type="predicted"/>
<evidence type="ECO:0000256" key="2">
    <source>
        <dbReference type="ARBA" id="ARBA00022771"/>
    </source>
</evidence>
<name>A0A329T2R3_9STRA</name>
<evidence type="ECO:0000313" key="10">
    <source>
        <dbReference type="EMBL" id="RAW42182.1"/>
    </source>
</evidence>
<comment type="caution">
    <text evidence="10">The sequence shown here is derived from an EMBL/GenBank/DDBJ whole genome shotgun (WGS) entry which is preliminary data.</text>
</comment>
<feature type="domain" description="BED-type" evidence="6">
    <location>
        <begin position="1"/>
        <end position="56"/>
    </location>
</feature>
<dbReference type="Proteomes" id="UP000251314">
    <property type="component" value="Unassembled WGS sequence"/>
</dbReference>
<dbReference type="Pfam" id="PF02892">
    <property type="entry name" value="zf-BED"/>
    <property type="match status" value="1"/>
</dbReference>
<evidence type="ECO:0000313" key="9">
    <source>
        <dbReference type="EMBL" id="KAG2924930.1"/>
    </source>
</evidence>
<dbReference type="EMBL" id="MJFZ01000019">
    <property type="protein sequence ID" value="RAW42182.1"/>
    <property type="molecule type" value="Genomic_DNA"/>
</dbReference>
<dbReference type="Proteomes" id="UP000735874">
    <property type="component" value="Unassembled WGS sequence"/>
</dbReference>
<protein>
    <recommendedName>
        <fullName evidence="6">BED-type domain-containing protein</fullName>
    </recommendedName>
</protein>
<evidence type="ECO:0000256" key="1">
    <source>
        <dbReference type="ARBA" id="ARBA00022723"/>
    </source>
</evidence>
<accession>A0A329T2R3</accession>
<feature type="region of interest" description="Disordered" evidence="5">
    <location>
        <begin position="52"/>
        <end position="86"/>
    </location>
</feature>
<dbReference type="OrthoDB" id="111754at2759"/>
<dbReference type="EMBL" id="RCMG01000142">
    <property type="protein sequence ID" value="KAG2861887.1"/>
    <property type="molecule type" value="Genomic_DNA"/>
</dbReference>
<dbReference type="GO" id="GO:0003677">
    <property type="term" value="F:DNA binding"/>
    <property type="evidence" value="ECO:0007669"/>
    <property type="project" value="InterPro"/>
</dbReference>
<evidence type="ECO:0000256" key="3">
    <source>
        <dbReference type="ARBA" id="ARBA00022833"/>
    </source>
</evidence>
<organism evidence="10 11">
    <name type="scientific">Phytophthora cactorum</name>
    <dbReference type="NCBI Taxonomy" id="29920"/>
    <lineage>
        <taxon>Eukaryota</taxon>
        <taxon>Sar</taxon>
        <taxon>Stramenopiles</taxon>
        <taxon>Oomycota</taxon>
        <taxon>Peronosporomycetes</taxon>
        <taxon>Peronosporales</taxon>
        <taxon>Peronosporaceae</taxon>
        <taxon>Phytophthora</taxon>
    </lineage>
</organism>
<gene>
    <name evidence="10" type="ORF">PC110_g1651</name>
    <name evidence="7" type="ORF">PC113_g6776</name>
    <name evidence="8" type="ORF">PC115_g13777</name>
    <name evidence="9" type="ORF">PC117_g15287</name>
</gene>
<evidence type="ECO:0000256" key="4">
    <source>
        <dbReference type="PROSITE-ProRule" id="PRU00027"/>
    </source>
</evidence>
<dbReference type="Proteomes" id="UP000736787">
    <property type="component" value="Unassembled WGS sequence"/>
</dbReference>
<dbReference type="InterPro" id="IPR003656">
    <property type="entry name" value="Znf_BED"/>
</dbReference>
<evidence type="ECO:0000313" key="8">
    <source>
        <dbReference type="EMBL" id="KAG2907803.1"/>
    </source>
</evidence>
<keyword evidence="1" id="KW-0479">Metal-binding</keyword>
<feature type="compositionally biased region" description="Low complexity" evidence="5">
    <location>
        <begin position="68"/>
        <end position="78"/>
    </location>
</feature>
<sequence length="161" mass="18284">MRHAVWEHFEEIEPRASAKSHPKAKCNYCNERIRGQPKRYMIPHLLKKCPHAPQAVKQQVQGPQNQLSSSTPSTPMSEEASDNELESEIAVEGLELVIPNPEPQGLHSQTQLQRLELRRLKAKVAKHQTEAEFMAKKLSARIKLKDLGVPEDEIERSLPSL</sequence>
<feature type="compositionally biased region" description="Polar residues" evidence="5">
    <location>
        <begin position="56"/>
        <end position="67"/>
    </location>
</feature>
<keyword evidence="2 4" id="KW-0863">Zinc-finger</keyword>
<evidence type="ECO:0000256" key="5">
    <source>
        <dbReference type="SAM" id="MobiDB-lite"/>
    </source>
</evidence>
<dbReference type="VEuPathDB" id="FungiDB:PC110_g1651"/>
<dbReference type="AlphaFoldDB" id="A0A329T2R3"/>
<dbReference type="EMBL" id="RCMI01000501">
    <property type="protein sequence ID" value="KAG2907803.1"/>
    <property type="molecule type" value="Genomic_DNA"/>
</dbReference>
<reference evidence="7" key="2">
    <citation type="submission" date="2018-10" db="EMBL/GenBank/DDBJ databases">
        <title>Effector identification in a new, highly contiguous assembly of the strawberry crown rot pathogen Phytophthora cactorum.</title>
        <authorList>
            <person name="Armitage A.D."/>
            <person name="Nellist C.F."/>
            <person name="Bates H."/>
            <person name="Vickerstaff R.J."/>
            <person name="Harrison R.J."/>
        </authorList>
    </citation>
    <scope>NUCLEOTIDE SEQUENCE</scope>
    <source>
        <strain evidence="7">15-7</strain>
        <strain evidence="8">4032</strain>
        <strain evidence="9">4040</strain>
    </source>
</reference>
<dbReference type="Proteomes" id="UP000774804">
    <property type="component" value="Unassembled WGS sequence"/>
</dbReference>
<keyword evidence="3" id="KW-0862">Zinc</keyword>
<reference evidence="10 11" key="1">
    <citation type="submission" date="2018-01" db="EMBL/GenBank/DDBJ databases">
        <title>Draft genome of the strawberry crown rot pathogen Phytophthora cactorum.</title>
        <authorList>
            <person name="Armitage A.D."/>
            <person name="Lysoe E."/>
            <person name="Nellist C.F."/>
            <person name="Harrison R.J."/>
            <person name="Brurberg M.B."/>
        </authorList>
    </citation>
    <scope>NUCLEOTIDE SEQUENCE [LARGE SCALE GENOMIC DNA]</scope>
    <source>
        <strain evidence="10 11">10300</strain>
    </source>
</reference>
<evidence type="ECO:0000313" key="11">
    <source>
        <dbReference type="Proteomes" id="UP000251314"/>
    </source>
</evidence>